<dbReference type="GO" id="GO:0030677">
    <property type="term" value="C:ribonuclease P complex"/>
    <property type="evidence" value="ECO:0007669"/>
    <property type="project" value="TreeGrafter"/>
</dbReference>
<evidence type="ECO:0000256" key="3">
    <source>
        <dbReference type="ARBA" id="ARBA00022722"/>
    </source>
</evidence>
<proteinExistence type="inferred from homology"/>
<dbReference type="OrthoDB" id="9810867at2"/>
<comment type="subunit">
    <text evidence="7">Consists of a catalytic RNA component (M1 or rnpB) and a protein subunit.</text>
</comment>
<keyword evidence="10" id="KW-1185">Reference proteome</keyword>
<comment type="catalytic activity">
    <reaction evidence="7">
        <text>Endonucleolytic cleavage of RNA, removing 5'-extranucleotides from tRNA precursor.</text>
        <dbReference type="EC" id="3.1.26.5"/>
    </reaction>
</comment>
<dbReference type="PANTHER" id="PTHR33992">
    <property type="entry name" value="RIBONUCLEASE P PROTEIN COMPONENT"/>
    <property type="match status" value="1"/>
</dbReference>
<keyword evidence="4 7" id="KW-0255">Endonuclease</keyword>
<dbReference type="FunFam" id="3.30.230.10:FF:000021">
    <property type="entry name" value="Ribonuclease P protein component"/>
    <property type="match status" value="1"/>
</dbReference>
<keyword evidence="3 7" id="KW-0540">Nuclease</keyword>
<gene>
    <name evidence="7" type="primary">rnpA</name>
    <name evidence="9" type="ORF">BG261_05105</name>
</gene>
<comment type="similarity">
    <text evidence="7">Belongs to the RnpA family.</text>
</comment>
<keyword evidence="5 7" id="KW-0378">Hydrolase</keyword>
<dbReference type="HAMAP" id="MF_00227">
    <property type="entry name" value="RNase_P"/>
    <property type="match status" value="1"/>
</dbReference>
<organism evidence="9 10">
    <name type="scientific">Floricoccus tropicus</name>
    <dbReference type="NCBI Taxonomy" id="1859473"/>
    <lineage>
        <taxon>Bacteria</taxon>
        <taxon>Bacillati</taxon>
        <taxon>Bacillota</taxon>
        <taxon>Bacilli</taxon>
        <taxon>Lactobacillales</taxon>
        <taxon>Streptococcaceae</taxon>
        <taxon>Floricoccus</taxon>
    </lineage>
</organism>
<dbReference type="GO" id="GO:0004526">
    <property type="term" value="F:ribonuclease P activity"/>
    <property type="evidence" value="ECO:0007669"/>
    <property type="project" value="UniProtKB-UniRule"/>
</dbReference>
<dbReference type="InterPro" id="IPR020568">
    <property type="entry name" value="Ribosomal_Su5_D2-typ_SF"/>
</dbReference>
<evidence type="ECO:0000256" key="1">
    <source>
        <dbReference type="ARBA" id="ARBA00002663"/>
    </source>
</evidence>
<protein>
    <recommendedName>
        <fullName evidence="7 8">Ribonuclease P protein component</fullName>
        <shortName evidence="7">RNase P protein</shortName>
        <shortName evidence="7">RNaseP protein</shortName>
        <ecNumber evidence="7 8">3.1.26.5</ecNumber>
    </recommendedName>
    <alternativeName>
        <fullName evidence="7">Protein C5</fullName>
    </alternativeName>
</protein>
<evidence type="ECO:0000256" key="2">
    <source>
        <dbReference type="ARBA" id="ARBA00022694"/>
    </source>
</evidence>
<dbReference type="PROSITE" id="PS00648">
    <property type="entry name" value="RIBONUCLEASE_P"/>
    <property type="match status" value="1"/>
</dbReference>
<reference evidence="10" key="1">
    <citation type="submission" date="2016-09" db="EMBL/GenBank/DDBJ databases">
        <title>Draft genome sequence of a novel species of the family Streptococcaceae isolated from flowers.</title>
        <authorList>
            <person name="Chuah L.-O."/>
            <person name="Yap K.-P."/>
            <person name="Thong K.L."/>
            <person name="Liong M.T."/>
            <person name="Ahmad R."/>
            <person name="Rusul G."/>
        </authorList>
    </citation>
    <scope>NUCLEOTIDE SEQUENCE [LARGE SCALE GENOMIC DNA]</scope>
    <source>
        <strain evidence="10">DF1</strain>
    </source>
</reference>
<dbReference type="GO" id="GO:0001682">
    <property type="term" value="P:tRNA 5'-leader removal"/>
    <property type="evidence" value="ECO:0007669"/>
    <property type="project" value="UniProtKB-UniRule"/>
</dbReference>
<dbReference type="Pfam" id="PF00825">
    <property type="entry name" value="Ribonuclease_P"/>
    <property type="match status" value="1"/>
</dbReference>
<evidence type="ECO:0000256" key="5">
    <source>
        <dbReference type="ARBA" id="ARBA00022801"/>
    </source>
</evidence>
<dbReference type="AlphaFoldDB" id="A0A1E8GLC4"/>
<accession>A0A1E8GLC4</accession>
<comment type="function">
    <text evidence="1 7">RNaseP catalyzes the removal of the 5'-leader sequence from pre-tRNA to produce the mature 5'-terminus. It can also cleave other RNA substrates such as 4.5S RNA. The protein component plays an auxiliary but essential role in vivo by binding to the 5'-leader sequence and broadening the substrate specificity of the ribozyme.</text>
</comment>
<comment type="caution">
    <text evidence="9">The sequence shown here is derived from an EMBL/GenBank/DDBJ whole genome shotgun (WGS) entry which is preliminary data.</text>
</comment>
<evidence type="ECO:0000256" key="8">
    <source>
        <dbReference type="NCBIfam" id="TIGR00188"/>
    </source>
</evidence>
<evidence type="ECO:0000256" key="4">
    <source>
        <dbReference type="ARBA" id="ARBA00022759"/>
    </source>
</evidence>
<dbReference type="NCBIfam" id="TIGR00188">
    <property type="entry name" value="rnpA"/>
    <property type="match status" value="1"/>
</dbReference>
<keyword evidence="2 7" id="KW-0819">tRNA processing</keyword>
<evidence type="ECO:0000256" key="6">
    <source>
        <dbReference type="ARBA" id="ARBA00022884"/>
    </source>
</evidence>
<dbReference type="EMBL" id="MKIR01000022">
    <property type="protein sequence ID" value="OFI49041.1"/>
    <property type="molecule type" value="Genomic_DNA"/>
</dbReference>
<dbReference type="GO" id="GO:0042781">
    <property type="term" value="F:3'-tRNA processing endoribonuclease activity"/>
    <property type="evidence" value="ECO:0007669"/>
    <property type="project" value="TreeGrafter"/>
</dbReference>
<sequence length="115" mass="13472">MKKSYRIKSSQDFQRILGKKDTFANRKFVIYKDEASEKHYRVGISVGKKIGNAVTRNRVKRLVRHSLMEFSPNIENFDFLVIVRVGVEDLDFTEIKKNLKHALKHAEIYRDGDLS</sequence>
<evidence type="ECO:0000256" key="7">
    <source>
        <dbReference type="HAMAP-Rule" id="MF_00227"/>
    </source>
</evidence>
<dbReference type="GO" id="GO:0000049">
    <property type="term" value="F:tRNA binding"/>
    <property type="evidence" value="ECO:0007669"/>
    <property type="project" value="UniProtKB-UniRule"/>
</dbReference>
<dbReference type="InterPro" id="IPR014721">
    <property type="entry name" value="Ribsml_uS5_D2-typ_fold_subgr"/>
</dbReference>
<dbReference type="Proteomes" id="UP000178622">
    <property type="component" value="Unassembled WGS sequence"/>
</dbReference>
<dbReference type="STRING" id="1859473.BG261_05105"/>
<dbReference type="InterPro" id="IPR020539">
    <property type="entry name" value="RNase_P_CS"/>
</dbReference>
<dbReference type="RefSeq" id="WP_070792699.1">
    <property type="nucleotide sequence ID" value="NZ_MKIR01000022.1"/>
</dbReference>
<keyword evidence="6 7" id="KW-0694">RNA-binding</keyword>
<evidence type="ECO:0000313" key="9">
    <source>
        <dbReference type="EMBL" id="OFI49041.1"/>
    </source>
</evidence>
<dbReference type="SUPFAM" id="SSF54211">
    <property type="entry name" value="Ribosomal protein S5 domain 2-like"/>
    <property type="match status" value="1"/>
</dbReference>
<dbReference type="Gene3D" id="3.30.230.10">
    <property type="match status" value="1"/>
</dbReference>
<dbReference type="PANTHER" id="PTHR33992:SF1">
    <property type="entry name" value="RIBONUCLEASE P PROTEIN COMPONENT"/>
    <property type="match status" value="1"/>
</dbReference>
<name>A0A1E8GLC4_9LACT</name>
<dbReference type="InterPro" id="IPR000100">
    <property type="entry name" value="RNase_P"/>
</dbReference>
<evidence type="ECO:0000313" key="10">
    <source>
        <dbReference type="Proteomes" id="UP000178622"/>
    </source>
</evidence>
<dbReference type="EC" id="3.1.26.5" evidence="7 8"/>